<sequence length="2223" mass="257050">MATLSHAESRRLYSWWWDSHISPKNSKWLQDNLTDMDMKVKGMIKLIEEDADSFARRAEMYYKKRPELMKLVEEFYRAYRALAERYDHATGALRQAHRTIASVAEQFPNQIPLVLSDESPTSSSGLEIEPHTPEMAAPVRTLFDHDEVQKDASSPQLHVVKRNGAYSEEKGLKQLNDMLSTDEGRVRKGLNFQGEEKTIKLKEKDDSNNEIKSLQEEVSRLKDQITSESHRANKAASEIQSLKEALEHLNSEKEAAVVNYQACIERLSTVEHQLSNSESELKKLTDDMAREIEKLNSIEELNQTLQLQKDILEEIVKAKEKELEQKQEEMENLQNSLQDEREQRIQAEQAFRCMEDLHTKSQEELKKLVVEIQKVREKLNELERNKLDLEMTVCKLKEEIDRLNEQNLTSQRIIKDLHNEMNLLKEAKEKLENEVGFHLEEKETLQKDLYQRKEEIERLNRQIISSELMMKDFHNDANSLKEAKEKLENDVGFHLEEKEALQKDLSRHKEEIERLNKRSLSSELVIKDLHNDINLLLEVKGKLENDVGFHVEEKEALQKDLSWHKEETNRLNEHNLSYEITIKDLHNDLNSLKEAKEKLENDVGFHVEEKEALRKDLSWHKEEINRLNEHNLSSELVIKDLHNDLNSLKEAKEKLENDVGFHVEEKETLHNDLSRHKEEIDRLNEQNLSSELMIKGLHNDVNSLKEAKEKLENDVRFHVEEKEPLWKDLSWHKEEINRLNKHNLSSELMIKDLHNDLNSLMEAKEKLENDVGFHVEEKETLQKDLSRHKEEIDRLNEHNLSSELMIKDLHNDVNSLKEAKEKFESDLRFHVEEKEALQKDLIQRKEEIDRLNEHILSSELRIKDFQKDINSLREAKERLEDDVGLYLEEKAALQKDLNQKKEEIDGLKEQNLSSVHMREDLHNEINLLKETKEKLESEVGFHLGEKAVLQEDLNRHKEEIYGLNEQNLSSVSLIKDLHNEINLLKQAKEKLENEVGFHLGEKEALQKDLTRHKEERNDLEQKHKNLAGEVEGFRNNLQTVQVLVKELQSENMELKETCSKYEIENGVLVEKVKDMEEVSEKSAVLENSLSDANAELETLREQITSLDASRNSLSEEISTHISEKAVLVSQVETLHRNIAEVSEKISFLENSLSDANAELECLREKLKDSEESGQSLLTQNSSLLAEKNNLVSQVESITLLLQNMESRHAELEDKHSSLSREKDLTHNHVKELQDLLDVKNKEHETVIESRQMKLVALENQIHSLEEKNQSTQEKLEEEQLKYMGASMNILVLERNLVDVKENNSTLLAECQKYLVSSQLAEKLVSQFKQEILNKEKEIRSLSQHNEKLREGVNLLASTLNINEKLGSSERVEDEVLLKTIWSETGNIMNLMADTEDENQFMNTEISVLATLLRQIGLDLSELRSQKCILKCELETKVKEIVALEKKNHEILGLNEQLRKGIETGDKRAEALKSEMEVLSGKLLNLKEAYLTSQGEIANLIEKNESISKELQTLIEKHNELQEESSSIFAERMRLENLYLFFSSLSDERASQLTLTSDQIDSLHLVKNELEKGIRGLSSRTEVLESENKHLKDSMIYLEELKTRLVSLEFDLNTTRNFYEELNLEIEDGLSLLIEKDRELSEEGKKVQALQENHMDLCKVVDALQLDIEGAKLVKEELEKKTSTLSEGNAYKDNEIARLQQANETLQGEIDRLVKEVGTLRRREEDLTYELQQERDEVEQCERDIVVLLSDIIKSSVNSTVYKEKVLELIIEGEGLEISALTQKEILKEEISLRNEYVDILERKLSHNEGENSELKAELNAYLSLVPLLSHHISSLEEHAFSLSNLCTSKGKQSISLACDDEKGQLDEDHQATMQSGALELQKLITKVEAVQKVIMDSRNTLEQEQYDTTVLLASAKKEIEEFKASKDDKLQKDEAESSKLKQGQVMKDIELDQVSSSSPYNSGKGLYNLSQNEYAELEEQMLQLWETAERDCNNQLVKPSSAASEHDIEAVKEVKSEHSSSELAAEKEVGVDKLEIPQGASESQEQRGKKVLEKLSSDGQRLSVLRAGIEELKRKMGNSRNGKLPTSFEYNSIKARLDKTEEAVLELIDMNSRLTKSVDYYSKSSDGIAEEEEEEAGFVSRRKIAEQTQRGSEKIGKLELDLQKIQYIFLKLEEEHDNRRIEVPDKRTRILLRDYLYGRKDGRRQKKGPFCGCMRPKTKGDYY</sequence>
<evidence type="ECO:0000256" key="4">
    <source>
        <dbReference type="SAM" id="MobiDB-lite"/>
    </source>
</evidence>
<feature type="coiled-coil region" evidence="3">
    <location>
        <begin position="1468"/>
        <end position="1523"/>
    </location>
</feature>
<feature type="region of interest" description="Disordered" evidence="4">
    <location>
        <begin position="2013"/>
        <end position="2050"/>
    </location>
</feature>
<feature type="region of interest" description="Disordered" evidence="4">
    <location>
        <begin position="1924"/>
        <end position="1944"/>
    </location>
</feature>
<evidence type="ECO:0000256" key="3">
    <source>
        <dbReference type="SAM" id="Coils"/>
    </source>
</evidence>
<feature type="coiled-coil region" evidence="3">
    <location>
        <begin position="582"/>
        <end position="721"/>
    </location>
</feature>
<dbReference type="InterPro" id="IPR051861">
    <property type="entry name" value="NET_actin-binding_domain"/>
</dbReference>
<keyword evidence="1 3" id="KW-0175">Coiled coil</keyword>
<dbReference type="SUPFAM" id="SSF90257">
    <property type="entry name" value="Myosin rod fragments"/>
    <property type="match status" value="1"/>
</dbReference>
<feature type="coiled-coil region" evidence="3">
    <location>
        <begin position="750"/>
        <end position="1281"/>
    </location>
</feature>
<dbReference type="OrthoDB" id="10255522at2759"/>
<dbReference type="Gramene" id="Aco004253.1.mrna1">
    <property type="protein sequence ID" value="Aco004253.1.mrna1"/>
    <property type="gene ID" value="Aco004253.1.path1"/>
</dbReference>
<dbReference type="Proteomes" id="UP000515123">
    <property type="component" value="Linkage group 15"/>
</dbReference>
<organism evidence="6 7">
    <name type="scientific">Ananas comosus</name>
    <name type="common">Pineapple</name>
    <name type="synonym">Ananas ananas</name>
    <dbReference type="NCBI Taxonomy" id="4615"/>
    <lineage>
        <taxon>Eukaryota</taxon>
        <taxon>Viridiplantae</taxon>
        <taxon>Streptophyta</taxon>
        <taxon>Embryophyta</taxon>
        <taxon>Tracheophyta</taxon>
        <taxon>Spermatophyta</taxon>
        <taxon>Magnoliopsida</taxon>
        <taxon>Liliopsida</taxon>
        <taxon>Poales</taxon>
        <taxon>Bromeliaceae</taxon>
        <taxon>Bromelioideae</taxon>
        <taxon>Ananas</taxon>
    </lineage>
</organism>
<dbReference type="InterPro" id="IPR011684">
    <property type="entry name" value="NAB"/>
</dbReference>
<keyword evidence="6" id="KW-1185">Reference proteome</keyword>
<feature type="coiled-coil region" evidence="3">
    <location>
        <begin position="197"/>
        <end position="546"/>
    </location>
</feature>
<dbReference type="RefSeq" id="XP_020103867.1">
    <property type="nucleotide sequence ID" value="XM_020248278.1"/>
</dbReference>
<feature type="compositionally biased region" description="Basic and acidic residues" evidence="4">
    <location>
        <begin position="2013"/>
        <end position="2035"/>
    </location>
</feature>
<dbReference type="PANTHER" id="PTHR32258:SF6">
    <property type="entry name" value="PROTEIN NETWORKED 1A"/>
    <property type="match status" value="1"/>
</dbReference>
<feature type="coiled-coil region" evidence="3">
    <location>
        <begin position="1632"/>
        <end position="1750"/>
    </location>
</feature>
<dbReference type="GO" id="GO:0005886">
    <property type="term" value="C:plasma membrane"/>
    <property type="evidence" value="ECO:0007669"/>
    <property type="project" value="TreeGrafter"/>
</dbReference>
<name>A0A6P5G7S9_ANACO</name>
<dbReference type="Gene3D" id="1.20.5.340">
    <property type="match status" value="1"/>
</dbReference>
<evidence type="ECO:0000259" key="5">
    <source>
        <dbReference type="PROSITE" id="PS51774"/>
    </source>
</evidence>
<accession>A0A6P5G7S9</accession>
<dbReference type="GO" id="GO:0051015">
    <property type="term" value="F:actin filament binding"/>
    <property type="evidence" value="ECO:0007669"/>
    <property type="project" value="TreeGrafter"/>
</dbReference>
<feature type="domain" description="NAB" evidence="5">
    <location>
        <begin position="13"/>
        <end position="93"/>
    </location>
</feature>
<dbReference type="PANTHER" id="PTHR32258">
    <property type="entry name" value="PROTEIN NETWORKED 4A"/>
    <property type="match status" value="1"/>
</dbReference>
<dbReference type="Gene3D" id="1.10.287.1490">
    <property type="match status" value="1"/>
</dbReference>
<comment type="similarity">
    <text evidence="2">Belongs to the NET family.</text>
</comment>
<dbReference type="PROSITE" id="PS51774">
    <property type="entry name" value="NAB"/>
    <property type="match status" value="1"/>
</dbReference>
<protein>
    <submittedName>
        <fullName evidence="7">Protein NETWORKED 1A</fullName>
    </submittedName>
</protein>
<dbReference type="GeneID" id="109720917"/>
<evidence type="ECO:0000256" key="2">
    <source>
        <dbReference type="ARBA" id="ARBA00038006"/>
    </source>
</evidence>
<evidence type="ECO:0000313" key="6">
    <source>
        <dbReference type="Proteomes" id="UP000515123"/>
    </source>
</evidence>
<evidence type="ECO:0000256" key="1">
    <source>
        <dbReference type="ARBA" id="ARBA00023054"/>
    </source>
</evidence>
<evidence type="ECO:0000313" key="7">
    <source>
        <dbReference type="RefSeq" id="XP_020103867.1"/>
    </source>
</evidence>
<feature type="compositionally biased region" description="Basic and acidic residues" evidence="4">
    <location>
        <begin position="1924"/>
        <end position="1939"/>
    </location>
</feature>
<feature type="coiled-coil region" evidence="3">
    <location>
        <begin position="1324"/>
        <end position="1351"/>
    </location>
</feature>
<reference evidence="6" key="1">
    <citation type="journal article" date="2015" name="Nat. Genet.">
        <title>The pineapple genome and the evolution of CAM photosynthesis.</title>
        <authorList>
            <person name="Ming R."/>
            <person name="VanBuren R."/>
            <person name="Wai C.M."/>
            <person name="Tang H."/>
            <person name="Schatz M.C."/>
            <person name="Bowers J.E."/>
            <person name="Lyons E."/>
            <person name="Wang M.L."/>
            <person name="Chen J."/>
            <person name="Biggers E."/>
            <person name="Zhang J."/>
            <person name="Huang L."/>
            <person name="Zhang L."/>
            <person name="Miao W."/>
            <person name="Zhang J."/>
            <person name="Ye Z."/>
            <person name="Miao C."/>
            <person name="Lin Z."/>
            <person name="Wang H."/>
            <person name="Zhou H."/>
            <person name="Yim W.C."/>
            <person name="Priest H.D."/>
            <person name="Zheng C."/>
            <person name="Woodhouse M."/>
            <person name="Edger P.P."/>
            <person name="Guyot R."/>
            <person name="Guo H.B."/>
            <person name="Guo H."/>
            <person name="Zheng G."/>
            <person name="Singh R."/>
            <person name="Sharma A."/>
            <person name="Min X."/>
            <person name="Zheng Y."/>
            <person name="Lee H."/>
            <person name="Gurtowski J."/>
            <person name="Sedlazeck F.J."/>
            <person name="Harkess A."/>
            <person name="McKain M.R."/>
            <person name="Liao Z."/>
            <person name="Fang J."/>
            <person name="Liu J."/>
            <person name="Zhang X."/>
            <person name="Zhang Q."/>
            <person name="Hu W."/>
            <person name="Qin Y."/>
            <person name="Wang K."/>
            <person name="Chen L.Y."/>
            <person name="Shirley N."/>
            <person name="Lin Y.R."/>
            <person name="Liu L.Y."/>
            <person name="Hernandez A.G."/>
            <person name="Wright C.L."/>
            <person name="Bulone V."/>
            <person name="Tuskan G.A."/>
            <person name="Heath K."/>
            <person name="Zee F."/>
            <person name="Moore P.H."/>
            <person name="Sunkar R."/>
            <person name="Leebens-Mack J.H."/>
            <person name="Mockler T."/>
            <person name="Bennetzen J.L."/>
            <person name="Freeling M."/>
            <person name="Sankoff D."/>
            <person name="Paterson A.H."/>
            <person name="Zhu X."/>
            <person name="Yang X."/>
            <person name="Smith J.A."/>
            <person name="Cushman J.C."/>
            <person name="Paull R.E."/>
            <person name="Yu Q."/>
        </authorList>
    </citation>
    <scope>NUCLEOTIDE SEQUENCE [LARGE SCALE GENOMIC DNA]</scope>
    <source>
        <strain evidence="6">cv. F153</strain>
    </source>
</reference>
<proteinExistence type="inferred from homology"/>
<dbReference type="Pfam" id="PF07765">
    <property type="entry name" value="KIP1"/>
    <property type="match status" value="1"/>
</dbReference>
<gene>
    <name evidence="7" type="primary">LOC109720917</name>
</gene>
<reference evidence="7" key="2">
    <citation type="submission" date="2025-08" db="UniProtKB">
        <authorList>
            <consortium name="RefSeq"/>
        </authorList>
    </citation>
    <scope>IDENTIFICATION</scope>
    <source>
        <tissue evidence="7">Leaf</tissue>
    </source>
</reference>